<dbReference type="GO" id="GO:0016788">
    <property type="term" value="F:hydrolase activity, acting on ester bonds"/>
    <property type="evidence" value="ECO:0007669"/>
    <property type="project" value="InterPro"/>
</dbReference>
<sequence length="637" mass="72138">MLFKRKINNKPNHLTQLVESDSPDPSLLRVIHLSEKDYVDQGDGCTKQIAIYPPDKNAKSDSFFWDLQFYKLDKREVQFPKFPGYQCAVVLLPNASHRQSMLMNHQGEEVNTNLIFHPHIGSADISVEKLGKSEKRLLGAFYLIYVVDGDIQVQLDEHLHTTSPCPNVIPTRQAMRAGDTLLIERDEESSPSFMRIRTVSDQEALVIFVQLQEHMQKREPTVTTQDIAPSRRRHSLPRRHSLVPYGHTGEKPEELDINKMDLAPKDATLTEQLRTAPIPPSEEANRRDSLAFLTKNYDITQLYHPDTIPAIQIRTDLPEPVVRDRLVVEDFKEFSTSTVWIKMMMQGLGEWIRVPVIVLRGTKDGIHRVVSKIDVKQLKGTVVAVPCVNVVGYLKFQREFADGRDLNRQFPGKEDGYASQVYCHLLMQKLLSQFNYMIDLHTASFGRINSYYVRADMNDPATAHMAKLQKPQVILHNSGQDGTMRSAAAAKNIKAITVEIGNPQLFQDQYITWAYLGVMRILDHLEMYSLDLIDQTETDDHGPTNTIVCSSGFWVYTRTGGILEVYPGVNTIVKKGDLIARIKNMFGSVIEDYHAPCTSVVIGRSSNPVAMTGDRIVHLGVIKKKGESLSKVAKENY</sequence>
<gene>
    <name evidence="6" type="ORF">DM01DRAFT_1364796</name>
</gene>
<dbReference type="AlphaFoldDB" id="A0A1X2G3V5"/>
<organism evidence="6 7">
    <name type="scientific">Hesseltinella vesiculosa</name>
    <dbReference type="NCBI Taxonomy" id="101127"/>
    <lineage>
        <taxon>Eukaryota</taxon>
        <taxon>Fungi</taxon>
        <taxon>Fungi incertae sedis</taxon>
        <taxon>Mucoromycota</taxon>
        <taxon>Mucoromycotina</taxon>
        <taxon>Mucoromycetes</taxon>
        <taxon>Mucorales</taxon>
        <taxon>Cunninghamellaceae</taxon>
        <taxon>Hesseltinella</taxon>
    </lineage>
</organism>
<dbReference type="Gene3D" id="3.40.630.10">
    <property type="entry name" value="Zn peptidases"/>
    <property type="match status" value="1"/>
</dbReference>
<evidence type="ECO:0000256" key="2">
    <source>
        <dbReference type="ARBA" id="ARBA00022723"/>
    </source>
</evidence>
<comment type="caution">
    <text evidence="6">The sequence shown here is derived from an EMBL/GenBank/DDBJ whole genome shotgun (WGS) entry which is preliminary data.</text>
</comment>
<dbReference type="EMBL" id="MCGT01000050">
    <property type="protein sequence ID" value="ORX44087.1"/>
    <property type="molecule type" value="Genomic_DNA"/>
</dbReference>
<dbReference type="Proteomes" id="UP000242146">
    <property type="component" value="Unassembled WGS sequence"/>
</dbReference>
<evidence type="ECO:0000313" key="6">
    <source>
        <dbReference type="EMBL" id="ORX44087.1"/>
    </source>
</evidence>
<evidence type="ECO:0000313" key="7">
    <source>
        <dbReference type="Proteomes" id="UP000242146"/>
    </source>
</evidence>
<reference evidence="6 7" key="1">
    <citation type="submission" date="2016-07" db="EMBL/GenBank/DDBJ databases">
        <title>Pervasive Adenine N6-methylation of Active Genes in Fungi.</title>
        <authorList>
            <consortium name="DOE Joint Genome Institute"/>
            <person name="Mondo S.J."/>
            <person name="Dannebaum R.O."/>
            <person name="Kuo R.C."/>
            <person name="Labutti K."/>
            <person name="Haridas S."/>
            <person name="Kuo A."/>
            <person name="Salamov A."/>
            <person name="Ahrendt S.R."/>
            <person name="Lipzen A."/>
            <person name="Sullivan W."/>
            <person name="Andreopoulos W.B."/>
            <person name="Clum A."/>
            <person name="Lindquist E."/>
            <person name="Daum C."/>
            <person name="Ramamoorthy G.K."/>
            <person name="Gryganskyi A."/>
            <person name="Culley D."/>
            <person name="Magnuson J.K."/>
            <person name="James T.Y."/>
            <person name="O'Malley M.A."/>
            <person name="Stajich J.E."/>
            <person name="Spatafora J.W."/>
            <person name="Visel A."/>
            <person name="Grigoriev I.V."/>
        </authorList>
    </citation>
    <scope>NUCLEOTIDE SEQUENCE [LARGE SCALE GENOMIC DNA]</scope>
    <source>
        <strain evidence="6 7">NRRL 3301</strain>
    </source>
</reference>
<accession>A0A1X2G3V5</accession>
<dbReference type="InterPro" id="IPR055438">
    <property type="entry name" value="AstE_AspA_cat"/>
</dbReference>
<keyword evidence="7" id="KW-1185">Reference proteome</keyword>
<evidence type="ECO:0000256" key="3">
    <source>
        <dbReference type="ARBA" id="ARBA00022801"/>
    </source>
</evidence>
<dbReference type="PANTHER" id="PTHR37326:SF1">
    <property type="entry name" value="BLL3975 PROTEIN"/>
    <property type="match status" value="1"/>
</dbReference>
<dbReference type="OrthoDB" id="5588846at2759"/>
<keyword evidence="2" id="KW-0479">Metal-binding</keyword>
<proteinExistence type="predicted"/>
<evidence type="ECO:0000256" key="4">
    <source>
        <dbReference type="ARBA" id="ARBA00022833"/>
    </source>
</evidence>
<keyword evidence="3" id="KW-0378">Hydrolase</keyword>
<dbReference type="PANTHER" id="PTHR37326">
    <property type="entry name" value="BLL3975 PROTEIN"/>
    <property type="match status" value="1"/>
</dbReference>
<feature type="domain" description="Succinylglutamate desuccinylase/Aspartoacylase catalytic" evidence="5">
    <location>
        <begin position="367"/>
        <end position="525"/>
    </location>
</feature>
<dbReference type="InterPro" id="IPR053138">
    <property type="entry name" value="N-alpha-Ac-DABA_deacetylase"/>
</dbReference>
<evidence type="ECO:0000256" key="1">
    <source>
        <dbReference type="ARBA" id="ARBA00001947"/>
    </source>
</evidence>
<evidence type="ECO:0000259" key="5">
    <source>
        <dbReference type="Pfam" id="PF24827"/>
    </source>
</evidence>
<comment type="cofactor">
    <cofactor evidence="1">
        <name>Zn(2+)</name>
        <dbReference type="ChEBI" id="CHEBI:29105"/>
    </cofactor>
</comment>
<keyword evidence="4" id="KW-0862">Zinc</keyword>
<protein>
    <recommendedName>
        <fullName evidence="5">Succinylglutamate desuccinylase/Aspartoacylase catalytic domain-containing protein</fullName>
    </recommendedName>
</protein>
<dbReference type="Pfam" id="PF24827">
    <property type="entry name" value="AstE_AspA_cat"/>
    <property type="match status" value="1"/>
</dbReference>
<name>A0A1X2G3V5_9FUNG</name>
<dbReference type="GO" id="GO:0046872">
    <property type="term" value="F:metal ion binding"/>
    <property type="evidence" value="ECO:0007669"/>
    <property type="project" value="UniProtKB-KW"/>
</dbReference>
<dbReference type="SUPFAM" id="SSF53187">
    <property type="entry name" value="Zn-dependent exopeptidases"/>
    <property type="match status" value="1"/>
</dbReference>